<evidence type="ECO:0000256" key="1">
    <source>
        <dbReference type="SAM" id="MobiDB-lite"/>
    </source>
</evidence>
<reference evidence="2 3" key="1">
    <citation type="journal article" date="2014" name="Nat. Commun.">
        <title>Klebsormidium flaccidum genome reveals primary factors for plant terrestrial adaptation.</title>
        <authorList>
            <person name="Hori K."/>
            <person name="Maruyama F."/>
            <person name="Fujisawa T."/>
            <person name="Togashi T."/>
            <person name="Yamamoto N."/>
            <person name="Seo M."/>
            <person name="Sato S."/>
            <person name="Yamada T."/>
            <person name="Mori H."/>
            <person name="Tajima N."/>
            <person name="Moriyama T."/>
            <person name="Ikeuchi M."/>
            <person name="Watanabe M."/>
            <person name="Wada H."/>
            <person name="Kobayashi K."/>
            <person name="Saito M."/>
            <person name="Masuda T."/>
            <person name="Sasaki-Sekimoto Y."/>
            <person name="Mashiguchi K."/>
            <person name="Awai K."/>
            <person name="Shimojima M."/>
            <person name="Masuda S."/>
            <person name="Iwai M."/>
            <person name="Nobusawa T."/>
            <person name="Narise T."/>
            <person name="Kondo S."/>
            <person name="Saito H."/>
            <person name="Sato R."/>
            <person name="Murakawa M."/>
            <person name="Ihara Y."/>
            <person name="Oshima-Yamada Y."/>
            <person name="Ohtaka K."/>
            <person name="Satoh M."/>
            <person name="Sonobe K."/>
            <person name="Ishii M."/>
            <person name="Ohtani R."/>
            <person name="Kanamori-Sato M."/>
            <person name="Honoki R."/>
            <person name="Miyazaki D."/>
            <person name="Mochizuki H."/>
            <person name="Umetsu J."/>
            <person name="Higashi K."/>
            <person name="Shibata D."/>
            <person name="Kamiya Y."/>
            <person name="Sato N."/>
            <person name="Nakamura Y."/>
            <person name="Tabata S."/>
            <person name="Ida S."/>
            <person name="Kurokawa K."/>
            <person name="Ohta H."/>
        </authorList>
    </citation>
    <scope>NUCLEOTIDE SEQUENCE [LARGE SCALE GENOMIC DNA]</scope>
    <source>
        <strain evidence="2 3">NIES-2285</strain>
    </source>
</reference>
<dbReference type="OMA" id="MSGAFWG"/>
<feature type="region of interest" description="Disordered" evidence="1">
    <location>
        <begin position="54"/>
        <end position="77"/>
    </location>
</feature>
<evidence type="ECO:0000313" key="2">
    <source>
        <dbReference type="EMBL" id="GAQ90769.1"/>
    </source>
</evidence>
<name>A0A1Y1IMU0_KLENI</name>
<gene>
    <name evidence="2" type="ORF">KFL_006820070</name>
</gene>
<keyword evidence="3" id="KW-1185">Reference proteome</keyword>
<dbReference type="OrthoDB" id="497268at2759"/>
<dbReference type="EMBL" id="DF237631">
    <property type="protein sequence ID" value="GAQ90769.1"/>
    <property type="molecule type" value="Genomic_DNA"/>
</dbReference>
<accession>A0A1Y1IMU0</accession>
<proteinExistence type="predicted"/>
<dbReference type="STRING" id="105231.A0A1Y1IMU0"/>
<dbReference type="PANTHER" id="PTHR37703:SF2">
    <property type="entry name" value="RWP-RK DOMAIN-CONTAINING PROTEIN"/>
    <property type="match status" value="1"/>
</dbReference>
<protein>
    <submittedName>
        <fullName evidence="2">Uncharacterized protein</fullName>
    </submittedName>
</protein>
<dbReference type="PANTHER" id="PTHR37703">
    <property type="entry name" value="RIBOSOMAL PROTEIN L31-RELATED"/>
    <property type="match status" value="1"/>
</dbReference>
<evidence type="ECO:0000313" key="3">
    <source>
        <dbReference type="Proteomes" id="UP000054558"/>
    </source>
</evidence>
<sequence>MLGAPTRVLEVVKKQTGGLLWKVQRMTKTRRANAKARHARTHQVEDILRACAQEPQPDTTPAPPAGTAEVSAGTKSE</sequence>
<organism evidence="2 3">
    <name type="scientific">Klebsormidium nitens</name>
    <name type="common">Green alga</name>
    <name type="synonym">Ulothrix nitens</name>
    <dbReference type="NCBI Taxonomy" id="105231"/>
    <lineage>
        <taxon>Eukaryota</taxon>
        <taxon>Viridiplantae</taxon>
        <taxon>Streptophyta</taxon>
        <taxon>Klebsormidiophyceae</taxon>
        <taxon>Klebsormidiales</taxon>
        <taxon>Klebsormidiaceae</taxon>
        <taxon>Klebsormidium</taxon>
    </lineage>
</organism>
<dbReference type="AlphaFoldDB" id="A0A1Y1IMU0"/>
<dbReference type="Proteomes" id="UP000054558">
    <property type="component" value="Unassembled WGS sequence"/>
</dbReference>